<dbReference type="GO" id="GO:0005524">
    <property type="term" value="F:ATP binding"/>
    <property type="evidence" value="ECO:0007669"/>
    <property type="project" value="UniProtKB-KW"/>
</dbReference>
<dbReference type="Pfam" id="PF03969">
    <property type="entry name" value="AFG1_ATPase"/>
    <property type="match status" value="1"/>
</dbReference>
<organism evidence="3 4">
    <name type="scientific">Tahibacter aquaticus</name>
    <dbReference type="NCBI Taxonomy" id="520092"/>
    <lineage>
        <taxon>Bacteria</taxon>
        <taxon>Pseudomonadati</taxon>
        <taxon>Pseudomonadota</taxon>
        <taxon>Gammaproteobacteria</taxon>
        <taxon>Lysobacterales</taxon>
        <taxon>Rhodanobacteraceae</taxon>
        <taxon>Tahibacter</taxon>
    </lineage>
</organism>
<evidence type="ECO:0000313" key="3">
    <source>
        <dbReference type="EMBL" id="TDR47747.1"/>
    </source>
</evidence>
<comment type="caution">
    <text evidence="3">The sequence shown here is derived from an EMBL/GenBank/DDBJ whole genome shotgun (WGS) entry which is preliminary data.</text>
</comment>
<dbReference type="GO" id="GO:0005737">
    <property type="term" value="C:cytoplasm"/>
    <property type="evidence" value="ECO:0007669"/>
    <property type="project" value="TreeGrafter"/>
</dbReference>
<accession>A0A4R6Z7H6</accession>
<dbReference type="InterPro" id="IPR005654">
    <property type="entry name" value="ATPase_AFG1-like"/>
</dbReference>
<keyword evidence="3" id="KW-0132">Cell division</keyword>
<name>A0A4R6Z7H6_9GAMM</name>
<sequence>MPSPTEHYLAGVSRRDWQDDAAQRAVLAELDRIAAQLLEQESAGLFARLRARLRPPEPVRGLYLWGGVGRGKTFLIDLFYENLPLAQKKRVHYHRFMREVQAQLRDLQGRENPLEEVAERIAAQTRVLCLDEFFVSDIGDAMILGGLLKQLFARGVSLVTTSNTAPPNLYANGLQRERFLPAIALIQQYCSVVEIVSTQDWRLRTLTQARVFHTPLGPESERALNDCFQRISHGSARSETQIRVHDRDIAVRRLAEDVVWFGFGPLCEGPRAVADYIEIGKDFGTVIVSGVPQFTPGMEDAARRFIEMVDEFYDRHVKLILSAAVPIIDLYDGYKLRAEFSRTESRLIEMQSEDYLASEHLL</sequence>
<dbReference type="Proteomes" id="UP000295293">
    <property type="component" value="Unassembled WGS sequence"/>
</dbReference>
<dbReference type="PANTHER" id="PTHR12169">
    <property type="entry name" value="ATPASE N2B"/>
    <property type="match status" value="1"/>
</dbReference>
<gene>
    <name evidence="3" type="ORF">DFR29_102408</name>
</gene>
<keyword evidence="1" id="KW-0547">Nucleotide-binding</keyword>
<dbReference type="PANTHER" id="PTHR12169:SF6">
    <property type="entry name" value="AFG1-LIKE ATPASE"/>
    <property type="match status" value="1"/>
</dbReference>
<dbReference type="InterPro" id="IPR027417">
    <property type="entry name" value="P-loop_NTPase"/>
</dbReference>
<reference evidence="3 4" key="1">
    <citation type="submission" date="2019-03" db="EMBL/GenBank/DDBJ databases">
        <title>Genomic Encyclopedia of Type Strains, Phase IV (KMG-IV): sequencing the most valuable type-strain genomes for metagenomic binning, comparative biology and taxonomic classification.</title>
        <authorList>
            <person name="Goeker M."/>
        </authorList>
    </citation>
    <scope>NUCLEOTIDE SEQUENCE [LARGE SCALE GENOMIC DNA]</scope>
    <source>
        <strain evidence="3 4">DSM 21667</strain>
    </source>
</reference>
<dbReference type="GO" id="GO:0032153">
    <property type="term" value="C:cell division site"/>
    <property type="evidence" value="ECO:0007669"/>
    <property type="project" value="TreeGrafter"/>
</dbReference>
<evidence type="ECO:0000313" key="4">
    <source>
        <dbReference type="Proteomes" id="UP000295293"/>
    </source>
</evidence>
<keyword evidence="3" id="KW-0131">Cell cycle</keyword>
<dbReference type="SUPFAM" id="SSF52540">
    <property type="entry name" value="P-loop containing nucleoside triphosphate hydrolases"/>
    <property type="match status" value="1"/>
</dbReference>
<keyword evidence="2" id="KW-0067">ATP-binding</keyword>
<protein>
    <submittedName>
        <fullName evidence="3">Cell division protein ZapE</fullName>
    </submittedName>
</protein>
<dbReference type="OrthoDB" id="9774491at2"/>
<dbReference type="Gene3D" id="3.40.50.300">
    <property type="entry name" value="P-loop containing nucleotide triphosphate hydrolases"/>
    <property type="match status" value="1"/>
</dbReference>
<proteinExistence type="predicted"/>
<dbReference type="RefSeq" id="WP_133817456.1">
    <property type="nucleotide sequence ID" value="NZ_SNZH01000002.1"/>
</dbReference>
<evidence type="ECO:0000256" key="1">
    <source>
        <dbReference type="ARBA" id="ARBA00022741"/>
    </source>
</evidence>
<keyword evidence="4" id="KW-1185">Reference proteome</keyword>
<dbReference type="EMBL" id="SNZH01000002">
    <property type="protein sequence ID" value="TDR47747.1"/>
    <property type="molecule type" value="Genomic_DNA"/>
</dbReference>
<dbReference type="NCBIfam" id="NF040713">
    <property type="entry name" value="ZapE"/>
    <property type="match status" value="1"/>
</dbReference>
<evidence type="ECO:0000256" key="2">
    <source>
        <dbReference type="ARBA" id="ARBA00022840"/>
    </source>
</evidence>
<dbReference type="AlphaFoldDB" id="A0A4R6Z7H6"/>
<dbReference type="GO" id="GO:0016887">
    <property type="term" value="F:ATP hydrolysis activity"/>
    <property type="evidence" value="ECO:0007669"/>
    <property type="project" value="InterPro"/>
</dbReference>
<dbReference type="GO" id="GO:0051301">
    <property type="term" value="P:cell division"/>
    <property type="evidence" value="ECO:0007669"/>
    <property type="project" value="UniProtKB-KW"/>
</dbReference>